<sequence length="89" mass="10200">MPPTVHIQSYRLRQDTLKEYLEKVFPGVTIKITNGEDTYDVTLPKELTQVLQYVHQAWSITDSLICATRSIMTILTIYEKKGEVQIEGA</sequence>
<organism evidence="1 2">
    <name type="scientific">Xylaria curta</name>
    <dbReference type="NCBI Taxonomy" id="42375"/>
    <lineage>
        <taxon>Eukaryota</taxon>
        <taxon>Fungi</taxon>
        <taxon>Dikarya</taxon>
        <taxon>Ascomycota</taxon>
        <taxon>Pezizomycotina</taxon>
        <taxon>Sordariomycetes</taxon>
        <taxon>Xylariomycetidae</taxon>
        <taxon>Xylariales</taxon>
        <taxon>Xylariaceae</taxon>
        <taxon>Xylaria</taxon>
    </lineage>
</organism>
<dbReference type="EMBL" id="JAPDGR010000302">
    <property type="protein sequence ID" value="KAJ2991879.1"/>
    <property type="molecule type" value="Genomic_DNA"/>
</dbReference>
<comment type="caution">
    <text evidence="1">The sequence shown here is derived from an EMBL/GenBank/DDBJ whole genome shotgun (WGS) entry which is preliminary data.</text>
</comment>
<reference evidence="1" key="1">
    <citation type="submission" date="2022-10" db="EMBL/GenBank/DDBJ databases">
        <title>Genome Sequence of Xylaria curta.</title>
        <authorList>
            <person name="Buettner E."/>
        </authorList>
    </citation>
    <scope>NUCLEOTIDE SEQUENCE</scope>
    <source>
        <strain evidence="1">Babe10</strain>
    </source>
</reference>
<dbReference type="Proteomes" id="UP001143856">
    <property type="component" value="Unassembled WGS sequence"/>
</dbReference>
<evidence type="ECO:0000313" key="2">
    <source>
        <dbReference type="Proteomes" id="UP001143856"/>
    </source>
</evidence>
<accession>A0ACC1PH54</accession>
<name>A0ACC1PH54_9PEZI</name>
<evidence type="ECO:0000313" key="1">
    <source>
        <dbReference type="EMBL" id="KAJ2991879.1"/>
    </source>
</evidence>
<gene>
    <name evidence="1" type="ORF">NUW58_g2358</name>
</gene>
<keyword evidence="2" id="KW-1185">Reference proteome</keyword>
<protein>
    <submittedName>
        <fullName evidence="1">Uncharacterized protein</fullName>
    </submittedName>
</protein>
<proteinExistence type="predicted"/>